<evidence type="ECO:0000313" key="2">
    <source>
        <dbReference type="EMBL" id="MBB6096013.1"/>
    </source>
</evidence>
<evidence type="ECO:0000313" key="3">
    <source>
        <dbReference type="Proteomes" id="UP000588068"/>
    </source>
</evidence>
<dbReference type="AlphaFoldDB" id="A0A841HTB4"/>
<dbReference type="SUPFAM" id="SSF48452">
    <property type="entry name" value="TPR-like"/>
    <property type="match status" value="1"/>
</dbReference>
<evidence type="ECO:0008006" key="4">
    <source>
        <dbReference type="Google" id="ProtNLM"/>
    </source>
</evidence>
<feature type="signal peptide" evidence="1">
    <location>
        <begin position="1"/>
        <end position="44"/>
    </location>
</feature>
<organism evidence="2 3">
    <name type="scientific">Povalibacter uvarum</name>
    <dbReference type="NCBI Taxonomy" id="732238"/>
    <lineage>
        <taxon>Bacteria</taxon>
        <taxon>Pseudomonadati</taxon>
        <taxon>Pseudomonadota</taxon>
        <taxon>Gammaproteobacteria</taxon>
        <taxon>Steroidobacterales</taxon>
        <taxon>Steroidobacteraceae</taxon>
        <taxon>Povalibacter</taxon>
    </lineage>
</organism>
<proteinExistence type="predicted"/>
<feature type="chain" id="PRO_5032971729" description="Tetratricopeptide repeat protein" evidence="1">
    <location>
        <begin position="45"/>
        <end position="667"/>
    </location>
</feature>
<comment type="caution">
    <text evidence="2">The sequence shown here is derived from an EMBL/GenBank/DDBJ whole genome shotgun (WGS) entry which is preliminary data.</text>
</comment>
<sequence length="667" mass="74837">MAPGSKAHGPQVTGVLMPNCLRHRLASVLVAAALTAVAASPAIAGEKQTEEKPLVGTPQVVKDLHWGDVLFYFYQGDYVQSLTRLGASQDFDRIGNHTVEAELLKGGLYLSLGQHEEAGRIFKALLNDNVPLDVRNRAWFYLAKVWYQRDYLEQAADALASIHGALPGELEPERHLLHAQVLMYLDRYDEAIAALERWQPVGDRSDAWSAYARFNIGVALVRKDRLDDAAKLLDEVGQISAPTDELAALRDKANLALGFAWLKANRPADAKTVLQRVRLEGPQSNKALLGVGWADSAEKQFTKALVPWMELRDRNMLDAAVQESYLAIPYAYAQLEANRQAVEQYTLAVNAFGDEAARIDQSIAAIRSGRLLDAIAENDKADQAGWFWQLQELPDAPETRYLYHLLATNEFQEGLKNYRDLRLMQRNLATWQLSITAFDDMVDNRREAFAQRLPQLQQTLDTVDLDALDSRRTELESRLAAIEREGDAAGLASSRELEQWDKVQRIEKVLAQADPSDPMVQEMREKVRLLRGRLTWDFSSSHKARLWKARKELRELDVAYKEARRRWVLIERAREEYPARTEAFAKRVEALRPRIDGLMARLGATADAQNQYLASVAVRELESQKERLAAYSLQARFALASIYDRAASGTSSTNVPAESSGSQGGAQ</sequence>
<dbReference type="InterPro" id="IPR011990">
    <property type="entry name" value="TPR-like_helical_dom_sf"/>
</dbReference>
<keyword evidence="3" id="KW-1185">Reference proteome</keyword>
<dbReference type="Gene3D" id="1.25.40.10">
    <property type="entry name" value="Tetratricopeptide repeat domain"/>
    <property type="match status" value="2"/>
</dbReference>
<keyword evidence="1" id="KW-0732">Signal</keyword>
<dbReference type="Proteomes" id="UP000588068">
    <property type="component" value="Unassembled WGS sequence"/>
</dbReference>
<dbReference type="RefSeq" id="WP_184335394.1">
    <property type="nucleotide sequence ID" value="NZ_JACHHZ010000006.1"/>
</dbReference>
<gene>
    <name evidence="2" type="ORF">HNQ60_004904</name>
</gene>
<protein>
    <recommendedName>
        <fullName evidence="4">Tetratricopeptide repeat protein</fullName>
    </recommendedName>
</protein>
<dbReference type="EMBL" id="JACHHZ010000006">
    <property type="protein sequence ID" value="MBB6096013.1"/>
    <property type="molecule type" value="Genomic_DNA"/>
</dbReference>
<evidence type="ECO:0000256" key="1">
    <source>
        <dbReference type="SAM" id="SignalP"/>
    </source>
</evidence>
<reference evidence="2 3" key="1">
    <citation type="submission" date="2020-08" db="EMBL/GenBank/DDBJ databases">
        <title>Genomic Encyclopedia of Type Strains, Phase IV (KMG-IV): sequencing the most valuable type-strain genomes for metagenomic binning, comparative biology and taxonomic classification.</title>
        <authorList>
            <person name="Goeker M."/>
        </authorList>
    </citation>
    <scope>NUCLEOTIDE SEQUENCE [LARGE SCALE GENOMIC DNA]</scope>
    <source>
        <strain evidence="2 3">DSM 26723</strain>
    </source>
</reference>
<accession>A0A841HTB4</accession>
<name>A0A841HTB4_9GAMM</name>